<dbReference type="PANTHER" id="PTHR43249:SF1">
    <property type="entry name" value="D-GLUCOSIDE 3-DEHYDROGENASE"/>
    <property type="match status" value="1"/>
</dbReference>
<dbReference type="SUPFAM" id="SSF55347">
    <property type="entry name" value="Glyceraldehyde-3-phosphate dehydrogenase-like, C-terminal domain"/>
    <property type="match status" value="1"/>
</dbReference>
<proteinExistence type="inferred from homology"/>
<accession>A0A1R1EPT6</accession>
<dbReference type="RefSeq" id="WP_076171700.1">
    <property type="nucleotide sequence ID" value="NZ_MRTP01000004.1"/>
</dbReference>
<dbReference type="InterPro" id="IPR036291">
    <property type="entry name" value="NAD(P)-bd_dom_sf"/>
</dbReference>
<dbReference type="InterPro" id="IPR004104">
    <property type="entry name" value="Gfo/Idh/MocA-like_OxRdtase_C"/>
</dbReference>
<dbReference type="EMBL" id="MRTP01000004">
    <property type="protein sequence ID" value="OMF53844.1"/>
    <property type="molecule type" value="Genomic_DNA"/>
</dbReference>
<evidence type="ECO:0000259" key="3">
    <source>
        <dbReference type="Pfam" id="PF02894"/>
    </source>
</evidence>
<organism evidence="4 5">
    <name type="scientific">Paenibacillus rhizosphaerae</name>
    <dbReference type="NCBI Taxonomy" id="297318"/>
    <lineage>
        <taxon>Bacteria</taxon>
        <taxon>Bacillati</taxon>
        <taxon>Bacillota</taxon>
        <taxon>Bacilli</taxon>
        <taxon>Bacillales</taxon>
        <taxon>Paenibacillaceae</taxon>
        <taxon>Paenibacillus</taxon>
    </lineage>
</organism>
<comment type="caution">
    <text evidence="4">The sequence shown here is derived from an EMBL/GenBank/DDBJ whole genome shotgun (WGS) entry which is preliminary data.</text>
</comment>
<dbReference type="AlphaFoldDB" id="A0A1R1EPT6"/>
<keyword evidence="5" id="KW-1185">Reference proteome</keyword>
<evidence type="ECO:0000313" key="4">
    <source>
        <dbReference type="EMBL" id="OMF53844.1"/>
    </source>
</evidence>
<feature type="domain" description="Gfo/Idh/MocA-like oxidoreductase N-terminal" evidence="2">
    <location>
        <begin position="4"/>
        <end position="123"/>
    </location>
</feature>
<dbReference type="InterPro" id="IPR052515">
    <property type="entry name" value="Gfo/Idh/MocA_Oxidoreductase"/>
</dbReference>
<dbReference type="InterPro" id="IPR000683">
    <property type="entry name" value="Gfo/Idh/MocA-like_OxRdtase_N"/>
</dbReference>
<dbReference type="Pfam" id="PF01408">
    <property type="entry name" value="GFO_IDH_MocA"/>
    <property type="match status" value="1"/>
</dbReference>
<feature type="domain" description="Gfo/Idh/MocA-like oxidoreductase C-terminal" evidence="3">
    <location>
        <begin position="139"/>
        <end position="352"/>
    </location>
</feature>
<dbReference type="PANTHER" id="PTHR43249">
    <property type="entry name" value="UDP-N-ACETYL-2-AMINO-2-DEOXY-D-GLUCURONATE OXIDASE"/>
    <property type="match status" value="1"/>
</dbReference>
<dbReference type="STRING" id="297318.BK138_18725"/>
<dbReference type="Gene3D" id="3.40.50.720">
    <property type="entry name" value="NAD(P)-binding Rossmann-like Domain"/>
    <property type="match status" value="1"/>
</dbReference>
<dbReference type="Gene3D" id="3.30.360.10">
    <property type="entry name" value="Dihydrodipicolinate Reductase, domain 2"/>
    <property type="match status" value="1"/>
</dbReference>
<gene>
    <name evidence="4" type="ORF">BK138_18725</name>
</gene>
<evidence type="ECO:0000256" key="1">
    <source>
        <dbReference type="ARBA" id="ARBA00010928"/>
    </source>
</evidence>
<dbReference type="SUPFAM" id="SSF51735">
    <property type="entry name" value="NAD(P)-binding Rossmann-fold domains"/>
    <property type="match status" value="1"/>
</dbReference>
<name>A0A1R1EPT6_9BACL</name>
<dbReference type="GO" id="GO:0000166">
    <property type="term" value="F:nucleotide binding"/>
    <property type="evidence" value="ECO:0007669"/>
    <property type="project" value="InterPro"/>
</dbReference>
<evidence type="ECO:0000259" key="2">
    <source>
        <dbReference type="Pfam" id="PF01408"/>
    </source>
</evidence>
<sequence>MDKVRVAVIGAGSISESHLNSYQNNPEAEIVAICDLNGERAKAAAQKYGAQKTYTDYHELLADPEVDAVSICTWNNQHAEISIAAAKAGKHVLVEKPLCRTVEEALQIQEAAHAGGKVFQVGYVRRFDPNVAVLQSFMESGEIGELYYAKASLLRRVGNPGGWFADKERSGGGPLIDIGVHAIDLCWYMMGKPKVKSVSGNVYHKLGNRSHVKNYSFYKAADYDASKNTVEDMANALIRFENGASLLVDVSFSLHAKQDEAAIKLFGTNGGFEIDPALVIVTEKNDTILNIEPQVDHKGFNFAAAFQNEINHFIENIKNGTEPIATVDDGVEMMKILNGIYESSEKGVEIQL</sequence>
<evidence type="ECO:0000313" key="5">
    <source>
        <dbReference type="Proteomes" id="UP000187172"/>
    </source>
</evidence>
<dbReference type="Pfam" id="PF02894">
    <property type="entry name" value="GFO_IDH_MocA_C"/>
    <property type="match status" value="1"/>
</dbReference>
<dbReference type="Proteomes" id="UP000187172">
    <property type="component" value="Unassembled WGS sequence"/>
</dbReference>
<comment type="similarity">
    <text evidence="1">Belongs to the Gfo/Idh/MocA family.</text>
</comment>
<protein>
    <submittedName>
        <fullName evidence="4">Oxidoreductase</fullName>
    </submittedName>
</protein>
<reference evidence="4 5" key="1">
    <citation type="submission" date="2016-11" db="EMBL/GenBank/DDBJ databases">
        <title>Paenibacillus species isolates.</title>
        <authorList>
            <person name="Beno S.M."/>
        </authorList>
    </citation>
    <scope>NUCLEOTIDE SEQUENCE [LARGE SCALE GENOMIC DNA]</scope>
    <source>
        <strain evidence="4 5">FSL R5-0378</strain>
    </source>
</reference>